<dbReference type="Proteomes" id="UP001153332">
    <property type="component" value="Unassembled WGS sequence"/>
</dbReference>
<dbReference type="EMBL" id="JAPUUL010003442">
    <property type="protein sequence ID" value="KAJ8122945.1"/>
    <property type="molecule type" value="Genomic_DNA"/>
</dbReference>
<protein>
    <submittedName>
        <fullName evidence="1">Uncharacterized protein</fullName>
    </submittedName>
</protein>
<organism evidence="1 2">
    <name type="scientific">Lasiodiplodia mahajangana</name>
    <dbReference type="NCBI Taxonomy" id="1108764"/>
    <lineage>
        <taxon>Eukaryota</taxon>
        <taxon>Fungi</taxon>
        <taxon>Dikarya</taxon>
        <taxon>Ascomycota</taxon>
        <taxon>Pezizomycotina</taxon>
        <taxon>Dothideomycetes</taxon>
        <taxon>Dothideomycetes incertae sedis</taxon>
        <taxon>Botryosphaeriales</taxon>
        <taxon>Botryosphaeriaceae</taxon>
        <taxon>Lasiodiplodia</taxon>
    </lineage>
</organism>
<sequence>MAALGQSSASTSSEVDPLELLDLSEYDGVSYQSPSLSPSATNKMQFARPTPSMTTTPPTMPPNQMLSGPSHQYDQYKQQTPFVPGALAHTLAINEGSGPMSGYNMNYIHPGEEMYDFNMTSSPQDAMSTPSMELDFETQPEPFFFSHAAAVRTSGVPTQPNGVGRMYPGIHQRIAKAQAQQMQQQEIMQRQNQQRRQQQTKQPRPKAPMPTDPIVEQKITQLLSTMRSQKSPTEAEGDSPLLQIPRPKKEEDEMDDDERLLASEEGKKLSSKERRQLRNKVSARAFRSRRKEYIGQLESEIASKANEVNDLRAENRALVDENKRLSDLTRMLLSSPSFSSFLDILSTNPSPSIPVQPQVEQRQPESTQVSKDPNPYSSNQQQQIGMVMVPEQSMDFSMLNLNGGGFGYQPQVFAVLETPELPEINTETLMGKSSNFVGESPASDNDKTDAPSLEAPTEAPISSTIEKPQAPEVDARPVATEKKAADLDGDIFDDDDNSTPVPRPLELDTDGFSAVDVFGGIESEKALARYELVDSSEEEKLACMALKRVERLAASLKATFSSLERLDVDL</sequence>
<evidence type="ECO:0000313" key="1">
    <source>
        <dbReference type="EMBL" id="KAJ8122945.1"/>
    </source>
</evidence>
<comment type="caution">
    <text evidence="1">The sequence shown here is derived from an EMBL/GenBank/DDBJ whole genome shotgun (WGS) entry which is preliminary data.</text>
</comment>
<evidence type="ECO:0000313" key="2">
    <source>
        <dbReference type="Proteomes" id="UP001153332"/>
    </source>
</evidence>
<accession>A0ACC2J630</accession>
<proteinExistence type="predicted"/>
<name>A0ACC2J630_9PEZI</name>
<gene>
    <name evidence="1" type="ORF">O1611_g9713</name>
</gene>
<keyword evidence="2" id="KW-1185">Reference proteome</keyword>
<reference evidence="1" key="1">
    <citation type="submission" date="2022-12" db="EMBL/GenBank/DDBJ databases">
        <title>Genome Sequence of Lasiodiplodia mahajangana.</title>
        <authorList>
            <person name="Buettner E."/>
        </authorList>
    </citation>
    <scope>NUCLEOTIDE SEQUENCE</scope>
    <source>
        <strain evidence="1">VT137</strain>
    </source>
</reference>